<dbReference type="AlphaFoldDB" id="A0AA39I7C7"/>
<gene>
    <name evidence="2" type="ORF">QR680_013990</name>
</gene>
<accession>A0AA39I7C7</accession>
<evidence type="ECO:0000256" key="1">
    <source>
        <dbReference type="SAM" id="MobiDB-lite"/>
    </source>
</evidence>
<organism evidence="2 3">
    <name type="scientific">Steinernema hermaphroditum</name>
    <dbReference type="NCBI Taxonomy" id="289476"/>
    <lineage>
        <taxon>Eukaryota</taxon>
        <taxon>Metazoa</taxon>
        <taxon>Ecdysozoa</taxon>
        <taxon>Nematoda</taxon>
        <taxon>Chromadorea</taxon>
        <taxon>Rhabditida</taxon>
        <taxon>Tylenchina</taxon>
        <taxon>Panagrolaimomorpha</taxon>
        <taxon>Strongyloidoidea</taxon>
        <taxon>Steinernematidae</taxon>
        <taxon>Steinernema</taxon>
    </lineage>
</organism>
<protein>
    <submittedName>
        <fullName evidence="2">Uncharacterized protein</fullName>
    </submittedName>
</protein>
<keyword evidence="3" id="KW-1185">Reference proteome</keyword>
<dbReference type="EMBL" id="JAUCMV010000002">
    <property type="protein sequence ID" value="KAK0419168.1"/>
    <property type="molecule type" value="Genomic_DNA"/>
</dbReference>
<name>A0AA39I7C7_9BILA</name>
<proteinExistence type="predicted"/>
<evidence type="ECO:0000313" key="3">
    <source>
        <dbReference type="Proteomes" id="UP001175271"/>
    </source>
</evidence>
<sequence length="211" mass="24847">MCLSIFTWPPSNFRRQQPSRFDENQNSARLKFMANLRVLSYLRQSPLAEDNLSAMVLRLFVSLLCLSLLASGFELRLRTDSDIVDLMRLMSKESTDYKMLKALKEDDSMKRSDRQGKLSEILLRQSKETQDMFDMKMAYEDAVEAMHQQEMERRMATASPNDQQMFEDMRKLKNDMSLTVAEFKDQRKQLKRKYTKSMKMQKTKSSSSEED</sequence>
<evidence type="ECO:0000313" key="2">
    <source>
        <dbReference type="EMBL" id="KAK0419168.1"/>
    </source>
</evidence>
<feature type="compositionally biased region" description="Basic residues" evidence="1">
    <location>
        <begin position="189"/>
        <end position="202"/>
    </location>
</feature>
<dbReference type="Proteomes" id="UP001175271">
    <property type="component" value="Unassembled WGS sequence"/>
</dbReference>
<feature type="region of interest" description="Disordered" evidence="1">
    <location>
        <begin position="183"/>
        <end position="211"/>
    </location>
</feature>
<reference evidence="2" key="1">
    <citation type="submission" date="2023-06" db="EMBL/GenBank/DDBJ databases">
        <title>Genomic analysis of the entomopathogenic nematode Steinernema hermaphroditum.</title>
        <authorList>
            <person name="Schwarz E.M."/>
            <person name="Heppert J.K."/>
            <person name="Baniya A."/>
            <person name="Schwartz H.T."/>
            <person name="Tan C.-H."/>
            <person name="Antoshechkin I."/>
            <person name="Sternberg P.W."/>
            <person name="Goodrich-Blair H."/>
            <person name="Dillman A.R."/>
        </authorList>
    </citation>
    <scope>NUCLEOTIDE SEQUENCE</scope>
    <source>
        <strain evidence="2">PS9179</strain>
        <tissue evidence="2">Whole animal</tissue>
    </source>
</reference>
<comment type="caution">
    <text evidence="2">The sequence shown here is derived from an EMBL/GenBank/DDBJ whole genome shotgun (WGS) entry which is preliminary data.</text>
</comment>